<proteinExistence type="predicted"/>
<dbReference type="GO" id="GO:0016747">
    <property type="term" value="F:acyltransferase activity, transferring groups other than amino-acyl groups"/>
    <property type="evidence" value="ECO:0007669"/>
    <property type="project" value="InterPro"/>
</dbReference>
<evidence type="ECO:0000313" key="4">
    <source>
        <dbReference type="EMBL" id="CAF1089483.1"/>
    </source>
</evidence>
<dbReference type="InterPro" id="IPR000182">
    <property type="entry name" value="GNAT_dom"/>
</dbReference>
<dbReference type="Proteomes" id="UP000663832">
    <property type="component" value="Unassembled WGS sequence"/>
</dbReference>
<dbReference type="Pfam" id="PF00583">
    <property type="entry name" value="Acetyltransf_1"/>
    <property type="match status" value="1"/>
</dbReference>
<dbReference type="PANTHER" id="PTHR43420:SF47">
    <property type="entry name" value="N-ACETYLTRANSFERASE DOMAIN-CONTAINING PROTEIN"/>
    <property type="match status" value="1"/>
</dbReference>
<evidence type="ECO:0000313" key="5">
    <source>
        <dbReference type="EMBL" id="CAF1501912.1"/>
    </source>
</evidence>
<evidence type="ECO:0000256" key="2">
    <source>
        <dbReference type="ARBA" id="ARBA00023315"/>
    </source>
</evidence>
<dbReference type="EMBL" id="CAJNOI010000119">
    <property type="protein sequence ID" value="CAF1089483.1"/>
    <property type="molecule type" value="Genomic_DNA"/>
</dbReference>
<dbReference type="PROSITE" id="PS51186">
    <property type="entry name" value="GNAT"/>
    <property type="match status" value="1"/>
</dbReference>
<organism evidence="4 7">
    <name type="scientific">Adineta steineri</name>
    <dbReference type="NCBI Taxonomy" id="433720"/>
    <lineage>
        <taxon>Eukaryota</taxon>
        <taxon>Metazoa</taxon>
        <taxon>Spiralia</taxon>
        <taxon>Gnathifera</taxon>
        <taxon>Rotifera</taxon>
        <taxon>Eurotatoria</taxon>
        <taxon>Bdelloidea</taxon>
        <taxon>Adinetida</taxon>
        <taxon>Adinetidae</taxon>
        <taxon>Adineta</taxon>
    </lineage>
</organism>
<dbReference type="SUPFAM" id="SSF55729">
    <property type="entry name" value="Acyl-CoA N-acyltransferases (Nat)"/>
    <property type="match status" value="1"/>
</dbReference>
<dbReference type="CDD" id="cd04301">
    <property type="entry name" value="NAT_SF"/>
    <property type="match status" value="1"/>
</dbReference>
<dbReference type="OrthoDB" id="41532at2759"/>
<feature type="domain" description="N-acetyltransferase" evidence="3">
    <location>
        <begin position="14"/>
        <end position="165"/>
    </location>
</feature>
<comment type="caution">
    <text evidence="4">The sequence shown here is derived from an EMBL/GenBank/DDBJ whole genome shotgun (WGS) entry which is preliminary data.</text>
</comment>
<name>A0A814NAD1_9BILA</name>
<dbReference type="EMBL" id="CAJNOM010000562">
    <property type="protein sequence ID" value="CAF1501912.1"/>
    <property type="molecule type" value="Genomic_DNA"/>
</dbReference>
<dbReference type="Gene3D" id="3.40.630.30">
    <property type="match status" value="1"/>
</dbReference>
<dbReference type="InterPro" id="IPR050680">
    <property type="entry name" value="YpeA/RimI_acetyltransf"/>
</dbReference>
<keyword evidence="2" id="KW-0012">Acyltransferase</keyword>
<evidence type="ECO:0000313" key="7">
    <source>
        <dbReference type="Proteomes" id="UP000663877"/>
    </source>
</evidence>
<keyword evidence="6" id="KW-1185">Reference proteome</keyword>
<dbReference type="AlphaFoldDB" id="A0A814NAD1"/>
<reference evidence="4" key="1">
    <citation type="submission" date="2021-02" db="EMBL/GenBank/DDBJ databases">
        <authorList>
            <person name="Nowell W R."/>
        </authorList>
    </citation>
    <scope>NUCLEOTIDE SEQUENCE</scope>
</reference>
<evidence type="ECO:0000259" key="3">
    <source>
        <dbReference type="PROSITE" id="PS51186"/>
    </source>
</evidence>
<dbReference type="PANTHER" id="PTHR43420">
    <property type="entry name" value="ACETYLTRANSFERASE"/>
    <property type="match status" value="1"/>
</dbReference>
<sequence>MKYFYTNQHIQYNLESTQISRNLNYPLWHLQDVLLPLFEKDYTYDSLRETIQSANHIWCAYENGKCIGCALITDIGSYGGLYVILFGVKKSAQGRGIGKRLLEDIIRWSRKHGYKFIYLHTEYTNKKAIGMYERAGFRQEFYQSNFSDQLPRFGSNIASMILFLM</sequence>
<dbReference type="Proteomes" id="UP000663877">
    <property type="component" value="Unassembled WGS sequence"/>
</dbReference>
<protein>
    <recommendedName>
        <fullName evidence="3">N-acetyltransferase domain-containing protein</fullName>
    </recommendedName>
</protein>
<keyword evidence="1" id="KW-0808">Transferase</keyword>
<evidence type="ECO:0000313" key="6">
    <source>
        <dbReference type="Proteomes" id="UP000663832"/>
    </source>
</evidence>
<accession>A0A814NAD1</accession>
<gene>
    <name evidence="4" type="ORF">BJG266_LOCUS20724</name>
    <name evidence="5" type="ORF">QVE165_LOCUS43557</name>
</gene>
<dbReference type="InterPro" id="IPR016181">
    <property type="entry name" value="Acyl_CoA_acyltransferase"/>
</dbReference>
<evidence type="ECO:0000256" key="1">
    <source>
        <dbReference type="ARBA" id="ARBA00022679"/>
    </source>
</evidence>